<protein>
    <submittedName>
        <fullName evidence="2">Uncharacterized protein</fullName>
    </submittedName>
</protein>
<reference evidence="3" key="1">
    <citation type="journal article" date="2019" name="Int. J. Syst. Evol. Microbiol.">
        <title>The Global Catalogue of Microorganisms (GCM) 10K type strain sequencing project: providing services to taxonomists for standard genome sequencing and annotation.</title>
        <authorList>
            <consortium name="The Broad Institute Genomics Platform"/>
            <consortium name="The Broad Institute Genome Sequencing Center for Infectious Disease"/>
            <person name="Wu L."/>
            <person name="Ma J."/>
        </authorList>
    </citation>
    <scope>NUCLEOTIDE SEQUENCE [LARGE SCALE GENOMIC DNA]</scope>
    <source>
        <strain evidence="3">JCM 17388</strain>
    </source>
</reference>
<proteinExistence type="predicted"/>
<evidence type="ECO:0000313" key="3">
    <source>
        <dbReference type="Proteomes" id="UP001501251"/>
    </source>
</evidence>
<dbReference type="Proteomes" id="UP001501251">
    <property type="component" value="Unassembled WGS sequence"/>
</dbReference>
<comment type="caution">
    <text evidence="2">The sequence shown here is derived from an EMBL/GenBank/DDBJ whole genome shotgun (WGS) entry which is preliminary data.</text>
</comment>
<name>A0ABP8BA65_9ACTN</name>
<feature type="region of interest" description="Disordered" evidence="1">
    <location>
        <begin position="1"/>
        <end position="74"/>
    </location>
</feature>
<evidence type="ECO:0000313" key="2">
    <source>
        <dbReference type="EMBL" id="GAA4201675.1"/>
    </source>
</evidence>
<organism evidence="2 3">
    <name type="scientific">Streptosporangium oxazolinicum</name>
    <dbReference type="NCBI Taxonomy" id="909287"/>
    <lineage>
        <taxon>Bacteria</taxon>
        <taxon>Bacillati</taxon>
        <taxon>Actinomycetota</taxon>
        <taxon>Actinomycetes</taxon>
        <taxon>Streptosporangiales</taxon>
        <taxon>Streptosporangiaceae</taxon>
        <taxon>Streptosporangium</taxon>
    </lineage>
</organism>
<feature type="compositionally biased region" description="Low complexity" evidence="1">
    <location>
        <begin position="14"/>
        <end position="29"/>
    </location>
</feature>
<gene>
    <name evidence="2" type="ORF">GCM10022252_56760</name>
</gene>
<dbReference type="EMBL" id="BAABAQ010000011">
    <property type="protein sequence ID" value="GAA4201675.1"/>
    <property type="molecule type" value="Genomic_DNA"/>
</dbReference>
<sequence length="74" mass="7636">MASVLLGRPEARTTRTASETSSPTSSPAPMGVTLNATSTDMYRPFPGSPRLSPRTLVSGRIGGQSGEAGEEEQG</sequence>
<accession>A0ABP8BA65</accession>
<keyword evidence="3" id="KW-1185">Reference proteome</keyword>
<evidence type="ECO:0000256" key="1">
    <source>
        <dbReference type="SAM" id="MobiDB-lite"/>
    </source>
</evidence>